<name>A0ABQ9IDX9_9NEOP</name>
<evidence type="ECO:0000313" key="4">
    <source>
        <dbReference type="EMBL" id="KAJ8894866.1"/>
    </source>
</evidence>
<feature type="domain" description="C2H2-type" evidence="3">
    <location>
        <begin position="36"/>
        <end position="63"/>
    </location>
</feature>
<protein>
    <recommendedName>
        <fullName evidence="3">C2H2-type domain-containing protein</fullName>
    </recommendedName>
</protein>
<reference evidence="4 5" key="1">
    <citation type="submission" date="2023-02" db="EMBL/GenBank/DDBJ databases">
        <title>LHISI_Scaffold_Assembly.</title>
        <authorList>
            <person name="Stuart O.P."/>
            <person name="Cleave R."/>
            <person name="Magrath M.J.L."/>
            <person name="Mikheyev A.S."/>
        </authorList>
    </citation>
    <scope>NUCLEOTIDE SEQUENCE [LARGE SCALE GENOMIC DNA]</scope>
    <source>
        <strain evidence="4">Daus_M_001</strain>
        <tissue evidence="4">Leg muscle</tissue>
    </source>
</reference>
<keyword evidence="2" id="KW-0812">Transmembrane</keyword>
<feature type="transmembrane region" description="Helical" evidence="2">
    <location>
        <begin position="6"/>
        <end position="27"/>
    </location>
</feature>
<dbReference type="InterPro" id="IPR036236">
    <property type="entry name" value="Znf_C2H2_sf"/>
</dbReference>
<keyword evidence="2" id="KW-0472">Membrane</keyword>
<evidence type="ECO:0000259" key="3">
    <source>
        <dbReference type="PROSITE" id="PS50157"/>
    </source>
</evidence>
<keyword evidence="2" id="KW-1133">Transmembrane helix</keyword>
<organism evidence="4 5">
    <name type="scientific">Dryococelus australis</name>
    <dbReference type="NCBI Taxonomy" id="614101"/>
    <lineage>
        <taxon>Eukaryota</taxon>
        <taxon>Metazoa</taxon>
        <taxon>Ecdysozoa</taxon>
        <taxon>Arthropoda</taxon>
        <taxon>Hexapoda</taxon>
        <taxon>Insecta</taxon>
        <taxon>Pterygota</taxon>
        <taxon>Neoptera</taxon>
        <taxon>Polyneoptera</taxon>
        <taxon>Phasmatodea</taxon>
        <taxon>Verophasmatodea</taxon>
        <taxon>Anareolatae</taxon>
        <taxon>Phasmatidae</taxon>
        <taxon>Eurycanthinae</taxon>
        <taxon>Dryococelus</taxon>
    </lineage>
</organism>
<comment type="caution">
    <text evidence="4">The sequence shown here is derived from an EMBL/GenBank/DDBJ whole genome shotgun (WGS) entry which is preliminary data.</text>
</comment>
<gene>
    <name evidence="4" type="ORF">PR048_000173</name>
</gene>
<dbReference type="SUPFAM" id="SSF57667">
    <property type="entry name" value="beta-beta-alpha zinc fingers"/>
    <property type="match status" value="1"/>
</dbReference>
<evidence type="ECO:0000256" key="2">
    <source>
        <dbReference type="SAM" id="Phobius"/>
    </source>
</evidence>
<dbReference type="InterPro" id="IPR013087">
    <property type="entry name" value="Znf_C2H2_type"/>
</dbReference>
<dbReference type="PROSITE" id="PS50157">
    <property type="entry name" value="ZINC_FINGER_C2H2_2"/>
    <property type="match status" value="1"/>
</dbReference>
<sequence>MFHYGIDYNIMFLFAGGVASIPGTYTYPMVQPMTMFGCQTCGKQYRQQCSLWRHKHYECGKVANFQCPACSYRAKHKFNMLKHMRAVHNLTG</sequence>
<keyword evidence="1" id="KW-0479">Metal-binding</keyword>
<evidence type="ECO:0000256" key="1">
    <source>
        <dbReference type="PROSITE-ProRule" id="PRU00042"/>
    </source>
</evidence>
<dbReference type="Gene3D" id="3.30.160.60">
    <property type="entry name" value="Classic Zinc Finger"/>
    <property type="match status" value="1"/>
</dbReference>
<keyword evidence="5" id="KW-1185">Reference proteome</keyword>
<dbReference type="EMBL" id="JARBHB010000001">
    <property type="protein sequence ID" value="KAJ8894866.1"/>
    <property type="molecule type" value="Genomic_DNA"/>
</dbReference>
<dbReference type="SMART" id="SM00355">
    <property type="entry name" value="ZnF_C2H2"/>
    <property type="match status" value="2"/>
</dbReference>
<proteinExistence type="predicted"/>
<accession>A0ABQ9IDX9</accession>
<dbReference type="Pfam" id="PF13909">
    <property type="entry name" value="zf-H2C2_5"/>
    <property type="match status" value="1"/>
</dbReference>
<keyword evidence="1" id="KW-0863">Zinc-finger</keyword>
<keyword evidence="1" id="KW-0862">Zinc</keyword>
<evidence type="ECO:0000313" key="5">
    <source>
        <dbReference type="Proteomes" id="UP001159363"/>
    </source>
</evidence>
<dbReference type="Proteomes" id="UP001159363">
    <property type="component" value="Chromosome 1"/>
</dbReference>